<reference evidence="2 3" key="1">
    <citation type="journal article" date="2019" name="Sci. Rep.">
        <title>Orb-weaving spider Araneus ventricosus genome elucidates the spidroin gene catalogue.</title>
        <authorList>
            <person name="Kono N."/>
            <person name="Nakamura H."/>
            <person name="Ohtoshi R."/>
            <person name="Moran D.A.P."/>
            <person name="Shinohara A."/>
            <person name="Yoshida Y."/>
            <person name="Fujiwara M."/>
            <person name="Mori M."/>
            <person name="Tomita M."/>
            <person name="Arakawa K."/>
        </authorList>
    </citation>
    <scope>NUCLEOTIDE SEQUENCE [LARGE SCALE GENOMIC DNA]</scope>
</reference>
<evidence type="ECO:0000313" key="2">
    <source>
        <dbReference type="EMBL" id="GBM90254.1"/>
    </source>
</evidence>
<sequence length="221" mass="26523">MDLNYSDPIRRSIDGDEAIEFALGKEKEDEEEREDEDEALAKKVTRKNPDEGPKTFLRFGKQPHLRSLRHNDDWDGRKAYYSPGVTYPKYATDHGDKILVRLCHFLKQIMMRVIKILFYGFQLRSLRHYDDWDRRKAYYSPAVTYPKYATDHGDKILVRLCHFLKQIMMRVIKILFYRFQLRSLRHYDDWDRRKAYYSPGVIYPKYATDHGDKMLVHLGSF</sequence>
<dbReference type="EMBL" id="BGPR01003604">
    <property type="protein sequence ID" value="GBM90254.1"/>
    <property type="molecule type" value="Genomic_DNA"/>
</dbReference>
<organism evidence="2 3">
    <name type="scientific">Araneus ventricosus</name>
    <name type="common">Orbweaver spider</name>
    <name type="synonym">Epeira ventricosa</name>
    <dbReference type="NCBI Taxonomy" id="182803"/>
    <lineage>
        <taxon>Eukaryota</taxon>
        <taxon>Metazoa</taxon>
        <taxon>Ecdysozoa</taxon>
        <taxon>Arthropoda</taxon>
        <taxon>Chelicerata</taxon>
        <taxon>Arachnida</taxon>
        <taxon>Araneae</taxon>
        <taxon>Araneomorphae</taxon>
        <taxon>Entelegynae</taxon>
        <taxon>Araneoidea</taxon>
        <taxon>Araneidae</taxon>
        <taxon>Araneus</taxon>
    </lineage>
</organism>
<evidence type="ECO:0000256" key="1">
    <source>
        <dbReference type="SAM" id="MobiDB-lite"/>
    </source>
</evidence>
<name>A0A4Y2JJX4_ARAVE</name>
<feature type="compositionally biased region" description="Acidic residues" evidence="1">
    <location>
        <begin position="28"/>
        <end position="38"/>
    </location>
</feature>
<dbReference type="AlphaFoldDB" id="A0A4Y2JJX4"/>
<feature type="region of interest" description="Disordered" evidence="1">
    <location>
        <begin position="23"/>
        <end position="55"/>
    </location>
</feature>
<proteinExistence type="predicted"/>
<accession>A0A4Y2JJX4</accession>
<evidence type="ECO:0000313" key="3">
    <source>
        <dbReference type="Proteomes" id="UP000499080"/>
    </source>
</evidence>
<protein>
    <submittedName>
        <fullName evidence="2">Uncharacterized protein</fullName>
    </submittedName>
</protein>
<keyword evidence="3" id="KW-1185">Reference proteome</keyword>
<comment type="caution">
    <text evidence="2">The sequence shown here is derived from an EMBL/GenBank/DDBJ whole genome shotgun (WGS) entry which is preliminary data.</text>
</comment>
<dbReference type="Proteomes" id="UP000499080">
    <property type="component" value="Unassembled WGS sequence"/>
</dbReference>
<gene>
    <name evidence="2" type="ORF">AVEN_154263_1</name>
</gene>